<sequence length="92" mass="10422">MNILFALNGPGILFILMYNDIKKGKKLVDLSIVVVAFYFGGLGYQIASENRSTDELLAFLIVLSIVYGITFFVLQMIISRHNEKIKEKHGRN</sequence>
<accession>A0A9J6R8K8</accession>
<keyword evidence="1" id="KW-1133">Transmembrane helix</keyword>
<evidence type="ECO:0000313" key="2">
    <source>
        <dbReference type="EMBL" id="MCZ0701994.1"/>
    </source>
</evidence>
<evidence type="ECO:0000256" key="1">
    <source>
        <dbReference type="SAM" id="Phobius"/>
    </source>
</evidence>
<dbReference type="Proteomes" id="UP001084197">
    <property type="component" value="Unassembled WGS sequence"/>
</dbReference>
<comment type="caution">
    <text evidence="2">The sequence shown here is derived from an EMBL/GenBank/DDBJ whole genome shotgun (WGS) entry which is preliminary data.</text>
</comment>
<feature type="transmembrane region" description="Helical" evidence="1">
    <location>
        <begin position="56"/>
        <end position="78"/>
    </location>
</feature>
<organism evidence="2 3">
    <name type="scientific">Natronobacillus azotifigens</name>
    <dbReference type="NCBI Taxonomy" id="472978"/>
    <lineage>
        <taxon>Bacteria</taxon>
        <taxon>Bacillati</taxon>
        <taxon>Bacillota</taxon>
        <taxon>Bacilli</taxon>
        <taxon>Bacillales</taxon>
        <taxon>Bacillaceae</taxon>
        <taxon>Natronobacillus</taxon>
    </lineage>
</organism>
<evidence type="ECO:0000313" key="3">
    <source>
        <dbReference type="Proteomes" id="UP001084197"/>
    </source>
</evidence>
<proteinExistence type="predicted"/>
<protein>
    <submittedName>
        <fullName evidence="2">Uncharacterized protein</fullName>
    </submittedName>
</protein>
<gene>
    <name evidence="2" type="ORF">OWO01_02060</name>
</gene>
<keyword evidence="3" id="KW-1185">Reference proteome</keyword>
<feature type="transmembrane region" description="Helical" evidence="1">
    <location>
        <begin position="27"/>
        <end position="44"/>
    </location>
</feature>
<dbReference type="RefSeq" id="WP_268778761.1">
    <property type="nucleotide sequence ID" value="NZ_JAPRAT010000002.1"/>
</dbReference>
<dbReference type="AlphaFoldDB" id="A0A9J6R8K8"/>
<keyword evidence="1" id="KW-0472">Membrane</keyword>
<dbReference type="EMBL" id="JAPRAT010000002">
    <property type="protein sequence ID" value="MCZ0701994.1"/>
    <property type="molecule type" value="Genomic_DNA"/>
</dbReference>
<reference evidence="2" key="1">
    <citation type="submission" date="2022-11" db="EMBL/GenBank/DDBJ databases">
        <title>WGS of Natronobacillus azotifigens 24KS-1, an anaerobic diazotrophic haloalkaliphile from soda-rich habitats.</title>
        <authorList>
            <person name="Sorokin D.Y."/>
            <person name="Merkel A.Y."/>
        </authorList>
    </citation>
    <scope>NUCLEOTIDE SEQUENCE</scope>
    <source>
        <strain evidence="2">24KS-1</strain>
    </source>
</reference>
<name>A0A9J6R8K8_9BACI</name>
<keyword evidence="1" id="KW-0812">Transmembrane</keyword>